<organism evidence="2 3">
    <name type="scientific">Glossina pallidipes</name>
    <name type="common">Tsetse fly</name>
    <dbReference type="NCBI Taxonomy" id="7398"/>
    <lineage>
        <taxon>Eukaryota</taxon>
        <taxon>Metazoa</taxon>
        <taxon>Ecdysozoa</taxon>
        <taxon>Arthropoda</taxon>
        <taxon>Hexapoda</taxon>
        <taxon>Insecta</taxon>
        <taxon>Pterygota</taxon>
        <taxon>Neoptera</taxon>
        <taxon>Endopterygota</taxon>
        <taxon>Diptera</taxon>
        <taxon>Brachycera</taxon>
        <taxon>Muscomorpha</taxon>
        <taxon>Hippoboscoidea</taxon>
        <taxon>Glossinidae</taxon>
        <taxon>Glossina</taxon>
    </lineage>
</organism>
<evidence type="ECO:0000313" key="3">
    <source>
        <dbReference type="Proteomes" id="UP000092445"/>
    </source>
</evidence>
<evidence type="ECO:0000313" key="2">
    <source>
        <dbReference type="EnsemblMetazoa" id="GPAI002159-PA"/>
    </source>
</evidence>
<keyword evidence="1" id="KW-0812">Transmembrane</keyword>
<dbReference type="AlphaFoldDB" id="A0A1A9Z2Y5"/>
<name>A0A1A9Z2Y5_GLOPL</name>
<dbReference type="Proteomes" id="UP000092445">
    <property type="component" value="Unassembled WGS sequence"/>
</dbReference>
<keyword evidence="1" id="KW-1133">Transmembrane helix</keyword>
<sequence>MAMMALLLRYIEYLAFTFDDIVTIQSFHLTGFTCGSMEASSRYFARFDMYATTLTMQFDGKLPVKSSVASVSLIILRFCTHTSTVKFFAYWIVFLLTIILDVRVK</sequence>
<proteinExistence type="predicted"/>
<accession>A0A1A9Z2Y5</accession>
<reference evidence="3" key="1">
    <citation type="submission" date="2014-03" db="EMBL/GenBank/DDBJ databases">
        <authorList>
            <person name="Aksoy S."/>
            <person name="Warren W."/>
            <person name="Wilson R.K."/>
        </authorList>
    </citation>
    <scope>NUCLEOTIDE SEQUENCE [LARGE SCALE GENOMIC DNA]</scope>
    <source>
        <strain evidence="3">IAEA</strain>
    </source>
</reference>
<keyword evidence="1" id="KW-0472">Membrane</keyword>
<dbReference type="EnsemblMetazoa" id="GPAI002159-RA">
    <property type="protein sequence ID" value="GPAI002159-PA"/>
    <property type="gene ID" value="GPAI002159"/>
</dbReference>
<evidence type="ECO:0000256" key="1">
    <source>
        <dbReference type="SAM" id="Phobius"/>
    </source>
</evidence>
<keyword evidence="3" id="KW-1185">Reference proteome</keyword>
<feature type="transmembrane region" description="Helical" evidence="1">
    <location>
        <begin position="87"/>
        <end position="104"/>
    </location>
</feature>
<reference evidence="2" key="2">
    <citation type="submission" date="2020-05" db="UniProtKB">
        <authorList>
            <consortium name="EnsemblMetazoa"/>
        </authorList>
    </citation>
    <scope>IDENTIFICATION</scope>
    <source>
        <strain evidence="2">IAEA</strain>
    </source>
</reference>
<protein>
    <submittedName>
        <fullName evidence="2">Uncharacterized protein</fullName>
    </submittedName>
</protein>
<dbReference type="VEuPathDB" id="VectorBase:GPAI002159"/>